<dbReference type="Pfam" id="PF08766">
    <property type="entry name" value="DEK_C"/>
    <property type="match status" value="1"/>
</dbReference>
<sequence>MAGVSKDKLRKEITAILKNADLNKITAKKVRQTLEEKLDVNLTDQKKLVDDLVMEFLNDKETASKKSKKTDSEDDDEGDEENGADEDDDNDDDEEAETEKRKAQKRGAQRNNKADSESDEPSDDDDEEEYGPKKKAKTTAKKAAGKKKKKGSDNDSDEDWGKNKKRSGGGGAKRGGGGGGGGGGGKGGYTKTCNLSPELAKLVGKDSMARHEVVKKVWAIIKERDLYDPDNKQYAICDNDLFQVIGVKRFRAFSMMKYLKNHFLS</sequence>
<dbReference type="EMBL" id="JAWJWE010000006">
    <property type="protein sequence ID" value="KAK6633104.1"/>
    <property type="molecule type" value="Genomic_DNA"/>
</dbReference>
<feature type="region of interest" description="Disordered" evidence="1">
    <location>
        <begin position="58"/>
        <end position="185"/>
    </location>
</feature>
<accession>A0AAN8S6J4</accession>
<evidence type="ECO:0000259" key="3">
    <source>
        <dbReference type="PROSITE" id="PS51998"/>
    </source>
</evidence>
<dbReference type="SMART" id="SM00151">
    <property type="entry name" value="SWIB"/>
    <property type="match status" value="1"/>
</dbReference>
<dbReference type="InterPro" id="IPR014876">
    <property type="entry name" value="DEK_C"/>
</dbReference>
<dbReference type="Proteomes" id="UP001372834">
    <property type="component" value="Unassembled WGS sequence"/>
</dbReference>
<dbReference type="InterPro" id="IPR036885">
    <property type="entry name" value="SWIB_MDM2_dom_sf"/>
</dbReference>
<feature type="domain" description="DM2" evidence="2">
    <location>
        <begin position="188"/>
        <end position="265"/>
    </location>
</feature>
<evidence type="ECO:0000256" key="1">
    <source>
        <dbReference type="SAM" id="MobiDB-lite"/>
    </source>
</evidence>
<proteinExistence type="predicted"/>
<dbReference type="AlphaFoldDB" id="A0AAN8S6J4"/>
<dbReference type="Gene3D" id="1.10.10.60">
    <property type="entry name" value="Homeodomain-like"/>
    <property type="match status" value="1"/>
</dbReference>
<evidence type="ECO:0000259" key="2">
    <source>
        <dbReference type="PROSITE" id="PS51925"/>
    </source>
</evidence>
<dbReference type="SUPFAM" id="SSF47592">
    <property type="entry name" value="SWIB/MDM2 domain"/>
    <property type="match status" value="1"/>
</dbReference>
<feature type="domain" description="DEK-C" evidence="3">
    <location>
        <begin position="3"/>
        <end position="58"/>
    </location>
</feature>
<dbReference type="PROSITE" id="PS51925">
    <property type="entry name" value="SWIB_MDM2"/>
    <property type="match status" value="1"/>
</dbReference>
<feature type="compositionally biased region" description="Basic residues" evidence="1">
    <location>
        <begin position="133"/>
        <end position="150"/>
    </location>
</feature>
<evidence type="ECO:0000313" key="4">
    <source>
        <dbReference type="EMBL" id="KAK6633104.1"/>
    </source>
</evidence>
<evidence type="ECO:0008006" key="6">
    <source>
        <dbReference type="Google" id="ProtNLM"/>
    </source>
</evidence>
<comment type="caution">
    <text evidence="4">The sequence shown here is derived from an EMBL/GenBank/DDBJ whole genome shotgun (WGS) entry which is preliminary data.</text>
</comment>
<feature type="compositionally biased region" description="Gly residues" evidence="1">
    <location>
        <begin position="168"/>
        <end position="185"/>
    </location>
</feature>
<dbReference type="InterPro" id="IPR003121">
    <property type="entry name" value="SWIB_MDM2_domain"/>
</dbReference>
<dbReference type="PANTHER" id="PTHR13844">
    <property type="entry name" value="SWI/SNF-RELATED MATRIX-ASSOCIATED ACTIN-DEPENDENT REGULATOR OF CHROMATIN SUBFAMILY D"/>
    <property type="match status" value="1"/>
</dbReference>
<reference evidence="4 5" key="1">
    <citation type="submission" date="2023-10" db="EMBL/GenBank/DDBJ databases">
        <title>Genomes of two closely related lineages of the louse Polyplax serrata with different host specificities.</title>
        <authorList>
            <person name="Martinu J."/>
            <person name="Tarabai H."/>
            <person name="Stefka J."/>
            <person name="Hypsa V."/>
        </authorList>
    </citation>
    <scope>NUCLEOTIDE SEQUENCE [LARGE SCALE GENOMIC DNA]</scope>
    <source>
        <strain evidence="4">HR10_N</strain>
    </source>
</reference>
<gene>
    <name evidence="4" type="ORF">RUM43_012848</name>
</gene>
<dbReference type="Gene3D" id="1.10.245.10">
    <property type="entry name" value="SWIB/MDM2 domain"/>
    <property type="match status" value="1"/>
</dbReference>
<organism evidence="4 5">
    <name type="scientific">Polyplax serrata</name>
    <name type="common">Common mouse louse</name>
    <dbReference type="NCBI Taxonomy" id="468196"/>
    <lineage>
        <taxon>Eukaryota</taxon>
        <taxon>Metazoa</taxon>
        <taxon>Ecdysozoa</taxon>
        <taxon>Arthropoda</taxon>
        <taxon>Hexapoda</taxon>
        <taxon>Insecta</taxon>
        <taxon>Pterygota</taxon>
        <taxon>Neoptera</taxon>
        <taxon>Paraneoptera</taxon>
        <taxon>Psocodea</taxon>
        <taxon>Troctomorpha</taxon>
        <taxon>Phthiraptera</taxon>
        <taxon>Anoplura</taxon>
        <taxon>Polyplacidae</taxon>
        <taxon>Polyplax</taxon>
    </lineage>
</organism>
<dbReference type="SUPFAM" id="SSF109715">
    <property type="entry name" value="DEK C-terminal domain"/>
    <property type="match status" value="1"/>
</dbReference>
<name>A0AAN8S6J4_POLSC</name>
<evidence type="ECO:0000313" key="5">
    <source>
        <dbReference type="Proteomes" id="UP001372834"/>
    </source>
</evidence>
<protein>
    <recommendedName>
        <fullName evidence="6">Upstream activation factor subunit spp27</fullName>
    </recommendedName>
</protein>
<dbReference type="InterPro" id="IPR019835">
    <property type="entry name" value="SWIB_domain"/>
</dbReference>
<feature type="compositionally biased region" description="Acidic residues" evidence="1">
    <location>
        <begin position="72"/>
        <end position="97"/>
    </location>
</feature>
<dbReference type="CDD" id="cd10567">
    <property type="entry name" value="SWIB-MDM2_like"/>
    <property type="match status" value="1"/>
</dbReference>
<dbReference type="Pfam" id="PF02201">
    <property type="entry name" value="SWIB"/>
    <property type="match status" value="1"/>
</dbReference>
<feature type="compositionally biased region" description="Acidic residues" evidence="1">
    <location>
        <begin position="117"/>
        <end position="129"/>
    </location>
</feature>
<dbReference type="PROSITE" id="PS51998">
    <property type="entry name" value="DEK_C"/>
    <property type="match status" value="1"/>
</dbReference>